<dbReference type="InterPro" id="IPR003607">
    <property type="entry name" value="HD/PDEase_dom"/>
</dbReference>
<accession>A0A484HDT6</accession>
<proteinExistence type="predicted"/>
<dbReference type="Gene3D" id="1.10.3210.10">
    <property type="entry name" value="Hypothetical protein af1432"/>
    <property type="match status" value="1"/>
</dbReference>
<feature type="region of interest" description="Disordered" evidence="1">
    <location>
        <begin position="266"/>
        <end position="306"/>
    </location>
</feature>
<sequence length="306" mass="34535">MEENVFLRLKTWFDGHISPFYRNDPKYDAPLRLKAAHTQRVRGLTRVIGREMGLDEPSLRLAVSIAMFHDIGRFAQYERYRTFNDIISKNHAVMGLGRMARGRALAGVERREKKIICRSIFYHNAARLPRMDEVSFFFARLIRDADKLDILGIFADYYPKRDQNPDSVIELGLPDGPGISREAVSALLEGRSALKSHVKTLTDFKLLQISWVFDLNFPHSFALLERFGHIEKIAAGLPETREIKAAMTHVRRRVRRRAAERALFSNPVSNPGAHAPGPGLFFEKGQENKAEQAGQHGSGGQGKGAA</sequence>
<dbReference type="AlphaFoldDB" id="A0A484HDT6"/>
<dbReference type="InterPro" id="IPR006674">
    <property type="entry name" value="HD_domain"/>
</dbReference>
<feature type="domain" description="HD" evidence="2">
    <location>
        <begin position="36"/>
        <end position="149"/>
    </location>
</feature>
<feature type="compositionally biased region" description="Gly residues" evidence="1">
    <location>
        <begin position="296"/>
        <end position="306"/>
    </location>
</feature>
<organism evidence="3">
    <name type="scientific">uncultured Desulfobacteraceae bacterium</name>
    <dbReference type="NCBI Taxonomy" id="218296"/>
    <lineage>
        <taxon>Bacteria</taxon>
        <taxon>Pseudomonadati</taxon>
        <taxon>Thermodesulfobacteriota</taxon>
        <taxon>Desulfobacteria</taxon>
        <taxon>Desulfobacterales</taxon>
        <taxon>Desulfobacteraceae</taxon>
        <taxon>environmental samples</taxon>
    </lineage>
</organism>
<dbReference type="CDD" id="cd00077">
    <property type="entry name" value="HDc"/>
    <property type="match status" value="1"/>
</dbReference>
<dbReference type="Pfam" id="PF01966">
    <property type="entry name" value="HD"/>
    <property type="match status" value="1"/>
</dbReference>
<evidence type="ECO:0000313" key="3">
    <source>
        <dbReference type="EMBL" id="VEN72636.1"/>
    </source>
</evidence>
<evidence type="ECO:0000256" key="1">
    <source>
        <dbReference type="SAM" id="MobiDB-lite"/>
    </source>
</evidence>
<protein>
    <recommendedName>
        <fullName evidence="2">HD domain-containing protein</fullName>
    </recommendedName>
</protein>
<gene>
    <name evidence="3" type="ORF">EPICR_10135</name>
</gene>
<name>A0A484HDT6_9BACT</name>
<dbReference type="EMBL" id="CAACVI010000001">
    <property type="protein sequence ID" value="VEN72636.1"/>
    <property type="molecule type" value="Genomic_DNA"/>
</dbReference>
<evidence type="ECO:0000259" key="2">
    <source>
        <dbReference type="Pfam" id="PF01966"/>
    </source>
</evidence>
<dbReference type="SUPFAM" id="SSF109604">
    <property type="entry name" value="HD-domain/PDEase-like"/>
    <property type="match status" value="1"/>
</dbReference>
<reference evidence="3" key="1">
    <citation type="submission" date="2019-01" db="EMBL/GenBank/DDBJ databases">
        <authorList>
            <consortium name="Genoscope - CEA"/>
            <person name="William W."/>
        </authorList>
    </citation>
    <scope>NUCLEOTIDE SEQUENCE</scope>
    <source>
        <strain evidence="3">CR-1</strain>
    </source>
</reference>